<protein>
    <submittedName>
        <fullName evidence="1">Uncharacterized protein</fullName>
    </submittedName>
</protein>
<dbReference type="EMBL" id="LR796388">
    <property type="protein sequence ID" value="CAB4141329.1"/>
    <property type="molecule type" value="Genomic_DNA"/>
</dbReference>
<gene>
    <name evidence="1" type="ORF">UFOVP410_168</name>
</gene>
<reference evidence="1" key="1">
    <citation type="submission" date="2020-04" db="EMBL/GenBank/DDBJ databases">
        <authorList>
            <person name="Chiriac C."/>
            <person name="Salcher M."/>
            <person name="Ghai R."/>
            <person name="Kavagutti S V."/>
        </authorList>
    </citation>
    <scope>NUCLEOTIDE SEQUENCE</scope>
</reference>
<accession>A0A6J5MC37</accession>
<proteinExistence type="predicted"/>
<organism evidence="1">
    <name type="scientific">uncultured Caudovirales phage</name>
    <dbReference type="NCBI Taxonomy" id="2100421"/>
    <lineage>
        <taxon>Viruses</taxon>
        <taxon>Duplodnaviria</taxon>
        <taxon>Heunggongvirae</taxon>
        <taxon>Uroviricota</taxon>
        <taxon>Caudoviricetes</taxon>
        <taxon>Peduoviridae</taxon>
        <taxon>Maltschvirus</taxon>
        <taxon>Maltschvirus maltsch</taxon>
    </lineage>
</organism>
<sequence>METKCVKLSSKLEAKLSFMDKNALLILNSFSDKVEIQLTQTTINELLHLLTVASIETEERYVKV</sequence>
<name>A0A6J5MC37_9CAUD</name>
<evidence type="ECO:0000313" key="1">
    <source>
        <dbReference type="EMBL" id="CAB4141329.1"/>
    </source>
</evidence>